<dbReference type="Gene3D" id="1.10.287.110">
    <property type="entry name" value="DnaJ domain"/>
    <property type="match status" value="1"/>
</dbReference>
<dbReference type="WBParaSite" id="EVEC_0000151101-mRNA-1">
    <property type="protein sequence ID" value="EVEC_0000151101-mRNA-1"/>
    <property type="gene ID" value="EVEC_0000151101"/>
</dbReference>
<dbReference type="SUPFAM" id="SSF52833">
    <property type="entry name" value="Thioredoxin-like"/>
    <property type="match status" value="1"/>
</dbReference>
<keyword evidence="1" id="KW-0472">Membrane</keyword>
<dbReference type="STRING" id="51028.A0A0N4UVN4"/>
<dbReference type="InterPro" id="IPR052448">
    <property type="entry name" value="DnaJ_C16_autophagy_reg"/>
</dbReference>
<organism evidence="5">
    <name type="scientific">Enterobius vermicularis</name>
    <name type="common">Human pinworm</name>
    <dbReference type="NCBI Taxonomy" id="51028"/>
    <lineage>
        <taxon>Eukaryota</taxon>
        <taxon>Metazoa</taxon>
        <taxon>Ecdysozoa</taxon>
        <taxon>Nematoda</taxon>
        <taxon>Chromadorea</taxon>
        <taxon>Rhabditida</taxon>
        <taxon>Spirurina</taxon>
        <taxon>Oxyuridomorpha</taxon>
        <taxon>Oxyuroidea</taxon>
        <taxon>Oxyuridae</taxon>
        <taxon>Enterobius</taxon>
    </lineage>
</organism>
<evidence type="ECO:0000259" key="2">
    <source>
        <dbReference type="Pfam" id="PF00085"/>
    </source>
</evidence>
<reference evidence="3 4" key="2">
    <citation type="submission" date="2018-10" db="EMBL/GenBank/DDBJ databases">
        <authorList>
            <consortium name="Pathogen Informatics"/>
        </authorList>
    </citation>
    <scope>NUCLEOTIDE SEQUENCE [LARGE SCALE GENOMIC DNA]</scope>
</reference>
<dbReference type="EMBL" id="UXUI01007184">
    <property type="protein sequence ID" value="VDD86076.1"/>
    <property type="molecule type" value="Genomic_DNA"/>
</dbReference>
<dbReference type="PANTHER" id="PTHR44303:SF2">
    <property type="entry name" value="DNAJ HOMOLOG SUBFAMILY C MEMBER 16"/>
    <property type="match status" value="1"/>
</dbReference>
<protein>
    <submittedName>
        <fullName evidence="5">Thioredoxin domain-containing protein</fullName>
    </submittedName>
</protein>
<evidence type="ECO:0000313" key="5">
    <source>
        <dbReference type="WBParaSite" id="EVEC_0000151101-mRNA-1"/>
    </source>
</evidence>
<dbReference type="InterPro" id="IPR013766">
    <property type="entry name" value="Thioredoxin_domain"/>
</dbReference>
<keyword evidence="1" id="KW-1133">Transmembrane helix</keyword>
<evidence type="ECO:0000256" key="1">
    <source>
        <dbReference type="SAM" id="Phobius"/>
    </source>
</evidence>
<evidence type="ECO:0000313" key="4">
    <source>
        <dbReference type="Proteomes" id="UP000274131"/>
    </source>
</evidence>
<dbReference type="InterPro" id="IPR036249">
    <property type="entry name" value="Thioredoxin-like_sf"/>
</dbReference>
<dbReference type="PANTHER" id="PTHR44303">
    <property type="entry name" value="DNAJ HOMOLOG SUBFAMILY C MEMBER 16"/>
    <property type="match status" value="1"/>
</dbReference>
<keyword evidence="4" id="KW-1185">Reference proteome</keyword>
<dbReference type="OrthoDB" id="10065037at2759"/>
<dbReference type="AlphaFoldDB" id="A0A0N4UVN4"/>
<dbReference type="SUPFAM" id="SSF46565">
    <property type="entry name" value="Chaperone J-domain"/>
    <property type="match status" value="1"/>
</dbReference>
<dbReference type="Pfam" id="PF00085">
    <property type="entry name" value="Thioredoxin"/>
    <property type="match status" value="1"/>
</dbReference>
<name>A0A0N4UVN4_ENTVE</name>
<dbReference type="Gene3D" id="3.40.30.10">
    <property type="entry name" value="Glutaredoxin"/>
    <property type="match status" value="1"/>
</dbReference>
<reference evidence="5" key="1">
    <citation type="submission" date="2017-02" db="UniProtKB">
        <authorList>
            <consortium name="WormBaseParasite"/>
        </authorList>
    </citation>
    <scope>IDENTIFICATION</scope>
</reference>
<dbReference type="InterPro" id="IPR036869">
    <property type="entry name" value="J_dom_sf"/>
</dbReference>
<accession>A0A0N4UVN4</accession>
<keyword evidence="1" id="KW-0812">Transmembrane</keyword>
<feature type="transmembrane region" description="Helical" evidence="1">
    <location>
        <begin position="450"/>
        <end position="471"/>
    </location>
</feature>
<dbReference type="Proteomes" id="UP000274131">
    <property type="component" value="Unassembled WGS sequence"/>
</dbReference>
<gene>
    <name evidence="3" type="ORF">EVEC_LOCUS1219</name>
</gene>
<sequence>MEIQQAYEILSDPYKKEQYDKSGTVSDPINEDDSFHSFQDFFGSPFFSTNTFFSKHRITMQIFLHSLQEKSFSQPILIFAYSGWCSLCFRLEPIWKSAVEDLEPLGYAIGTVNAMTDANLLERMRVTRVPSILVFVEGRAIHYRDPLISMRTFISLRIFARDVLPSSFLTRIRDHNGLKRFIDQWESTNKISVLIVSNKEDPRMRYMLAAMKFANFARFAYVYLDFTSETIRKMREALDIDCRDCENVFIFNDFPEVFGFLFTQISMESLSSFIENNLHLVLPRLASQAHLDDLCPISPRGSRKLCAILAVDSSDLKHISLLRSFVSSQQSNVNGANGEQIRYTYIFLGKQRDFIEPFLKVLKKKGLNFETRDFIVLWRIEYDRARFVWLREIWDSNESTFIESFVFLKQKMDEITTGTVKLDPSWFTRLARSAVRLGQTAWFHLTKEEALPVLSAVGTFLIILLFGYGLSFTSRNEERRKYSRVRLKEDDQWHRDGQLHQTPSSRSMESLIHELRAETYFGLVKLLKPGCRSIIVLVDEKSKNILLPQFACHIWPYRNAKTFSFGYLMVEKNLPWFQKLLEFIIPGPDDSESSEQSGKNINPSQTVGTVLVLCGWKLYFSIYHPMFSSPSRKNFLDSDDPDVSEEVQIRRCYKPRVEDVLNGLPNWLDRLFEGSIGRYYIPEWPDNLR</sequence>
<feature type="domain" description="Thioredoxin" evidence="2">
    <location>
        <begin position="72"/>
        <end position="141"/>
    </location>
</feature>
<evidence type="ECO:0000313" key="3">
    <source>
        <dbReference type="EMBL" id="VDD86076.1"/>
    </source>
</evidence>
<proteinExistence type="predicted"/>